<organism evidence="1 2">
    <name type="scientific">Gigaspora rosea</name>
    <dbReference type="NCBI Taxonomy" id="44941"/>
    <lineage>
        <taxon>Eukaryota</taxon>
        <taxon>Fungi</taxon>
        <taxon>Fungi incertae sedis</taxon>
        <taxon>Mucoromycota</taxon>
        <taxon>Glomeromycotina</taxon>
        <taxon>Glomeromycetes</taxon>
        <taxon>Diversisporales</taxon>
        <taxon>Gigasporaceae</taxon>
        <taxon>Gigaspora</taxon>
    </lineage>
</organism>
<name>A0A397U1R5_9GLOM</name>
<dbReference type="STRING" id="44941.A0A397U1R5"/>
<dbReference type="Pfam" id="PF12569">
    <property type="entry name" value="NatA_aux_su"/>
    <property type="match status" value="1"/>
</dbReference>
<dbReference type="InterPro" id="IPR021183">
    <property type="entry name" value="NatA_aux_su"/>
</dbReference>
<evidence type="ECO:0000313" key="2">
    <source>
        <dbReference type="Proteomes" id="UP000266673"/>
    </source>
</evidence>
<reference evidence="1 2" key="1">
    <citation type="submission" date="2018-06" db="EMBL/GenBank/DDBJ databases">
        <title>Comparative genomics reveals the genomic features of Rhizophagus irregularis, R. cerebriforme, R. diaphanum and Gigaspora rosea, and their symbiotic lifestyle signature.</title>
        <authorList>
            <person name="Morin E."/>
            <person name="San Clemente H."/>
            <person name="Chen E.C.H."/>
            <person name="De La Providencia I."/>
            <person name="Hainaut M."/>
            <person name="Kuo A."/>
            <person name="Kohler A."/>
            <person name="Murat C."/>
            <person name="Tang N."/>
            <person name="Roy S."/>
            <person name="Loubradou J."/>
            <person name="Henrissat B."/>
            <person name="Grigoriev I.V."/>
            <person name="Corradi N."/>
            <person name="Roux C."/>
            <person name="Martin F.M."/>
        </authorList>
    </citation>
    <scope>NUCLEOTIDE SEQUENCE [LARGE SCALE GENOMIC DNA]</scope>
    <source>
        <strain evidence="1 2">DAOM 194757</strain>
    </source>
</reference>
<dbReference type="OrthoDB" id="10263032at2759"/>
<accession>A0A397U1R5</accession>
<gene>
    <name evidence="1" type="ORF">C2G38_2226058</name>
</gene>
<protein>
    <submittedName>
        <fullName evidence="1">NMDA receptor-regulated protein 1-domain-containing protein</fullName>
    </submittedName>
</protein>
<dbReference type="Gene3D" id="1.25.40.1040">
    <property type="match status" value="1"/>
</dbReference>
<sequence>MNEAHELDLQDRFINSKCSKYMLSNDQIKEAEQKIGLFTRGDAPDPLIDLADMHYPPCDHNPTQGYKVELSQEEDILLQEFQGRIRLKL</sequence>
<keyword evidence="2" id="KW-1185">Reference proteome</keyword>
<evidence type="ECO:0000313" key="1">
    <source>
        <dbReference type="EMBL" id="RIB03098.1"/>
    </source>
</evidence>
<keyword evidence="1" id="KW-0675">Receptor</keyword>
<dbReference type="EMBL" id="QKWP01002506">
    <property type="protein sequence ID" value="RIB03098.1"/>
    <property type="molecule type" value="Genomic_DNA"/>
</dbReference>
<dbReference type="AlphaFoldDB" id="A0A397U1R5"/>
<dbReference type="Proteomes" id="UP000266673">
    <property type="component" value="Unassembled WGS sequence"/>
</dbReference>
<proteinExistence type="predicted"/>
<comment type="caution">
    <text evidence="1">The sequence shown here is derived from an EMBL/GenBank/DDBJ whole genome shotgun (WGS) entry which is preliminary data.</text>
</comment>